<organism evidence="14 15">
    <name type="scientific">Flavobacterium gossypii</name>
    <dbReference type="NCBI Taxonomy" id="1646119"/>
    <lineage>
        <taxon>Bacteria</taxon>
        <taxon>Pseudomonadati</taxon>
        <taxon>Bacteroidota</taxon>
        <taxon>Flavobacteriia</taxon>
        <taxon>Flavobacteriales</taxon>
        <taxon>Flavobacteriaceae</taxon>
        <taxon>Flavobacterium</taxon>
    </lineage>
</organism>
<evidence type="ECO:0000313" key="15">
    <source>
        <dbReference type="Proteomes" id="UP000555003"/>
    </source>
</evidence>
<comment type="catalytic activity">
    <reaction evidence="10">
        <text>a 5,6-dihydrouridine in tRNA + NADP(+) = a uridine in tRNA + NADPH + H(+)</text>
        <dbReference type="Rhea" id="RHEA:23624"/>
        <dbReference type="Rhea" id="RHEA-COMP:13339"/>
        <dbReference type="Rhea" id="RHEA-COMP:13887"/>
        <dbReference type="ChEBI" id="CHEBI:15378"/>
        <dbReference type="ChEBI" id="CHEBI:57783"/>
        <dbReference type="ChEBI" id="CHEBI:58349"/>
        <dbReference type="ChEBI" id="CHEBI:65315"/>
        <dbReference type="ChEBI" id="CHEBI:74443"/>
    </reaction>
</comment>
<accession>A0ABR6DN55</accession>
<evidence type="ECO:0000256" key="6">
    <source>
        <dbReference type="ARBA" id="ARBA00022694"/>
    </source>
</evidence>
<dbReference type="CDD" id="cd02801">
    <property type="entry name" value="DUS_like_FMN"/>
    <property type="match status" value="1"/>
</dbReference>
<dbReference type="PANTHER" id="PTHR45846">
    <property type="entry name" value="TRNA-DIHYDROURIDINE(47) SYNTHASE [NAD(P)(+)]-LIKE"/>
    <property type="match status" value="1"/>
</dbReference>
<keyword evidence="15" id="KW-1185">Reference proteome</keyword>
<keyword evidence="4 12" id="KW-0285">Flavoprotein</keyword>
<dbReference type="PANTHER" id="PTHR45846:SF1">
    <property type="entry name" value="TRNA-DIHYDROURIDINE(47) SYNTHASE [NAD(P)(+)]-LIKE"/>
    <property type="match status" value="1"/>
</dbReference>
<keyword evidence="7" id="KW-0521">NADP</keyword>
<keyword evidence="5 12" id="KW-0288">FMN</keyword>
<keyword evidence="8" id="KW-0694">RNA-binding</keyword>
<comment type="catalytic activity">
    <reaction evidence="11">
        <text>a 5,6-dihydrouridine in tRNA + NAD(+) = a uridine in tRNA + NADH + H(+)</text>
        <dbReference type="Rhea" id="RHEA:54452"/>
        <dbReference type="Rhea" id="RHEA-COMP:13339"/>
        <dbReference type="Rhea" id="RHEA-COMP:13887"/>
        <dbReference type="ChEBI" id="CHEBI:15378"/>
        <dbReference type="ChEBI" id="CHEBI:57540"/>
        <dbReference type="ChEBI" id="CHEBI:57945"/>
        <dbReference type="ChEBI" id="CHEBI:65315"/>
        <dbReference type="ChEBI" id="CHEBI:74443"/>
    </reaction>
</comment>
<evidence type="ECO:0000256" key="3">
    <source>
        <dbReference type="ARBA" id="ARBA00022555"/>
    </source>
</evidence>
<comment type="cofactor">
    <cofactor evidence="1 12">
        <name>FMN</name>
        <dbReference type="ChEBI" id="CHEBI:58210"/>
    </cofactor>
</comment>
<dbReference type="Gene3D" id="1.10.1200.80">
    <property type="entry name" value="Putative flavin oxidoreducatase, domain 2"/>
    <property type="match status" value="1"/>
</dbReference>
<dbReference type="PROSITE" id="PS01136">
    <property type="entry name" value="UPF0034"/>
    <property type="match status" value="1"/>
</dbReference>
<evidence type="ECO:0000256" key="10">
    <source>
        <dbReference type="ARBA" id="ARBA00048205"/>
    </source>
</evidence>
<evidence type="ECO:0000256" key="1">
    <source>
        <dbReference type="ARBA" id="ARBA00001917"/>
    </source>
</evidence>
<comment type="caution">
    <text evidence="14">The sequence shown here is derived from an EMBL/GenBank/DDBJ whole genome shotgun (WGS) entry which is preliminary data.</text>
</comment>
<dbReference type="InterPro" id="IPR018517">
    <property type="entry name" value="tRNA_hU_synthase_CS"/>
</dbReference>
<feature type="domain" description="DUS-like FMN-binding" evidence="13">
    <location>
        <begin position="18"/>
        <end position="313"/>
    </location>
</feature>
<keyword evidence="9 12" id="KW-0560">Oxidoreductase</keyword>
<evidence type="ECO:0000256" key="2">
    <source>
        <dbReference type="ARBA" id="ARBA00002790"/>
    </source>
</evidence>
<evidence type="ECO:0000256" key="8">
    <source>
        <dbReference type="ARBA" id="ARBA00022884"/>
    </source>
</evidence>
<dbReference type="EMBL" id="JACJIS010000001">
    <property type="protein sequence ID" value="MBA9073122.1"/>
    <property type="molecule type" value="Genomic_DNA"/>
</dbReference>
<evidence type="ECO:0000256" key="9">
    <source>
        <dbReference type="ARBA" id="ARBA00023002"/>
    </source>
</evidence>
<dbReference type="EC" id="1.3.1.-" evidence="12"/>
<evidence type="ECO:0000313" key="14">
    <source>
        <dbReference type="EMBL" id="MBA9073122.1"/>
    </source>
</evidence>
<keyword evidence="3" id="KW-0820">tRNA-binding</keyword>
<reference evidence="14 15" key="1">
    <citation type="submission" date="2020-08" db="EMBL/GenBank/DDBJ databases">
        <title>Genomic Encyclopedia of Type Strains, Phase IV (KMG-IV): sequencing the most valuable type-strain genomes for metagenomic binning, comparative biology and taxonomic classification.</title>
        <authorList>
            <person name="Goeker M."/>
        </authorList>
    </citation>
    <scope>NUCLEOTIDE SEQUENCE [LARGE SCALE GENOMIC DNA]</scope>
    <source>
        <strain evidence="14 15">DSM 100397</strain>
    </source>
</reference>
<comment type="similarity">
    <text evidence="12">Belongs to the dus family.</text>
</comment>
<dbReference type="NCBIfam" id="TIGR00737">
    <property type="entry name" value="nifR3_yhdG"/>
    <property type="match status" value="1"/>
</dbReference>
<sequence length="333" mass="37951">MKKMVKIGKIELPDFPLLLAPMEDVSDPPFRRLCKLHGADLMYSEFISSEGLIRDAMKSRQKLDIFDYERPVGIQIFGGDEEAMALSAKIVETVNPDLVDINFGCPVKKVVCKGAGAGVLKDVDLMVRLTKAVIKSTHLPVTVKTRLGWDENSINIDEVAERLQDVGVQALTVHARTRAQMYKGHSDWTHIERIKNNPRITMPIFGNGDIDSPEKALEYKNRFGLDGMMIGRAAIGYPWIFNEIKHYFKTGEKLAQPTMEDRVEAARNHLTWSMDWKGERVGIVEMRRHYTNYFKGIPGFKEYKQKLVTTDDAEGLFRTLYEIQEVFGGYKFV</sequence>
<proteinExistence type="inferred from homology"/>
<dbReference type="InterPro" id="IPR001269">
    <property type="entry name" value="DUS_fam"/>
</dbReference>
<dbReference type="InterPro" id="IPR024036">
    <property type="entry name" value="tRNA-dHydroUridine_Synthase_C"/>
</dbReference>
<evidence type="ECO:0000256" key="5">
    <source>
        <dbReference type="ARBA" id="ARBA00022643"/>
    </source>
</evidence>
<dbReference type="Pfam" id="PF01207">
    <property type="entry name" value="Dus"/>
    <property type="match status" value="1"/>
</dbReference>
<dbReference type="Proteomes" id="UP000555003">
    <property type="component" value="Unassembled WGS sequence"/>
</dbReference>
<evidence type="ECO:0000256" key="12">
    <source>
        <dbReference type="PIRNR" id="PIRNR006621"/>
    </source>
</evidence>
<evidence type="ECO:0000256" key="11">
    <source>
        <dbReference type="ARBA" id="ARBA00048802"/>
    </source>
</evidence>
<comment type="function">
    <text evidence="2 12">Catalyzes the synthesis of 5,6-dihydrouridine (D), a modified base found in the D-loop of most tRNAs, via the reduction of the C5-C6 double bond in target uridines.</text>
</comment>
<dbReference type="Gene3D" id="3.20.20.70">
    <property type="entry name" value="Aldolase class I"/>
    <property type="match status" value="1"/>
</dbReference>
<protein>
    <recommendedName>
        <fullName evidence="12">tRNA-dihydrouridine synthase</fullName>
        <ecNumber evidence="12">1.3.1.-</ecNumber>
    </recommendedName>
</protein>
<gene>
    <name evidence="14" type="ORF">GGR22_001248</name>
</gene>
<dbReference type="InterPro" id="IPR013785">
    <property type="entry name" value="Aldolase_TIM"/>
</dbReference>
<dbReference type="PIRSF" id="PIRSF006621">
    <property type="entry name" value="Dus"/>
    <property type="match status" value="1"/>
</dbReference>
<evidence type="ECO:0000259" key="13">
    <source>
        <dbReference type="Pfam" id="PF01207"/>
    </source>
</evidence>
<dbReference type="InterPro" id="IPR035587">
    <property type="entry name" value="DUS-like_FMN-bd"/>
</dbReference>
<evidence type="ECO:0000256" key="7">
    <source>
        <dbReference type="ARBA" id="ARBA00022857"/>
    </source>
</evidence>
<dbReference type="InterPro" id="IPR004652">
    <property type="entry name" value="DusB-like"/>
</dbReference>
<name>A0ABR6DN55_9FLAO</name>
<keyword evidence="6 12" id="KW-0819">tRNA processing</keyword>
<dbReference type="SUPFAM" id="SSF51395">
    <property type="entry name" value="FMN-linked oxidoreductases"/>
    <property type="match status" value="1"/>
</dbReference>
<evidence type="ECO:0000256" key="4">
    <source>
        <dbReference type="ARBA" id="ARBA00022630"/>
    </source>
</evidence>